<accession>A0A6J4UBU0</accession>
<gene>
    <name evidence="2" type="ORF">AVDCRST_MAG19-265</name>
</gene>
<protein>
    <submittedName>
        <fullName evidence="2">Uncharacterized protein</fullName>
    </submittedName>
</protein>
<name>A0A6J4UBU0_9BACT</name>
<organism evidence="2">
    <name type="scientific">uncultured Thermomicrobiales bacterium</name>
    <dbReference type="NCBI Taxonomy" id="1645740"/>
    <lineage>
        <taxon>Bacteria</taxon>
        <taxon>Pseudomonadati</taxon>
        <taxon>Thermomicrobiota</taxon>
        <taxon>Thermomicrobia</taxon>
        <taxon>Thermomicrobiales</taxon>
        <taxon>environmental samples</taxon>
    </lineage>
</organism>
<dbReference type="EMBL" id="CADCWL010000016">
    <property type="protein sequence ID" value="CAA9546169.1"/>
    <property type="molecule type" value="Genomic_DNA"/>
</dbReference>
<feature type="region of interest" description="Disordered" evidence="1">
    <location>
        <begin position="1"/>
        <end position="20"/>
    </location>
</feature>
<reference evidence="2" key="1">
    <citation type="submission" date="2020-02" db="EMBL/GenBank/DDBJ databases">
        <authorList>
            <person name="Meier V. D."/>
        </authorList>
    </citation>
    <scope>NUCLEOTIDE SEQUENCE</scope>
    <source>
        <strain evidence="2">AVDCRST_MAG19</strain>
    </source>
</reference>
<proteinExistence type="predicted"/>
<evidence type="ECO:0000256" key="1">
    <source>
        <dbReference type="SAM" id="MobiDB-lite"/>
    </source>
</evidence>
<evidence type="ECO:0000313" key="2">
    <source>
        <dbReference type="EMBL" id="CAA9546169.1"/>
    </source>
</evidence>
<dbReference type="AlphaFoldDB" id="A0A6J4UBU0"/>
<sequence>MGPRATFRPPGLRGDGLTSAAPFALGVGRQVVDRHGS</sequence>